<dbReference type="Proteomes" id="UP000316714">
    <property type="component" value="Unassembled WGS sequence"/>
</dbReference>
<dbReference type="RefSeq" id="WP_146564733.1">
    <property type="nucleotide sequence ID" value="NZ_SIHJ01000001.1"/>
</dbReference>
<evidence type="ECO:0008006" key="3">
    <source>
        <dbReference type="Google" id="ProtNLM"/>
    </source>
</evidence>
<reference evidence="1 2" key="1">
    <citation type="submission" date="2019-02" db="EMBL/GenBank/DDBJ databases">
        <title>Deep-cultivation of Planctomycetes and their phenomic and genomic characterization uncovers novel biology.</title>
        <authorList>
            <person name="Wiegand S."/>
            <person name="Jogler M."/>
            <person name="Boedeker C."/>
            <person name="Pinto D."/>
            <person name="Vollmers J."/>
            <person name="Rivas-Marin E."/>
            <person name="Kohn T."/>
            <person name="Peeters S.H."/>
            <person name="Heuer A."/>
            <person name="Rast P."/>
            <person name="Oberbeckmann S."/>
            <person name="Bunk B."/>
            <person name="Jeske O."/>
            <person name="Meyerdierks A."/>
            <person name="Storesund J.E."/>
            <person name="Kallscheuer N."/>
            <person name="Luecker S."/>
            <person name="Lage O.M."/>
            <person name="Pohl T."/>
            <person name="Merkel B.J."/>
            <person name="Hornburger P."/>
            <person name="Mueller R.-W."/>
            <person name="Bruemmer F."/>
            <person name="Labrenz M."/>
            <person name="Spormann A.M."/>
            <person name="Op Den Camp H."/>
            <person name="Overmann J."/>
            <person name="Amann R."/>
            <person name="Jetten M.S.M."/>
            <person name="Mascher T."/>
            <person name="Medema M.H."/>
            <person name="Devos D.P."/>
            <person name="Kaster A.-K."/>
            <person name="Ovreas L."/>
            <person name="Rohde M."/>
            <person name="Galperin M.Y."/>
            <person name="Jogler C."/>
        </authorList>
    </citation>
    <scope>NUCLEOTIDE SEQUENCE [LARGE SCALE GENOMIC DNA]</scope>
    <source>
        <strain evidence="1 2">KOR34</strain>
    </source>
</reference>
<keyword evidence="2" id="KW-1185">Reference proteome</keyword>
<dbReference type="AlphaFoldDB" id="A0A5C5VFG3"/>
<protein>
    <recommendedName>
        <fullName evidence="3">Glycoamylase-like domain-containing protein</fullName>
    </recommendedName>
</protein>
<sequence length="522" mass="56018">MATNDPIDAKTGVFRSSRSRLRLLLAVATATATVATDARLGAQTLEQMRADQLERLQTYVLDAVQPSGLVRDSLVLSPSAAHFHPATPDAAGFALLALSAFDEFGQLPNAAGVVENILAAYNGDTPGVTPDRSADGHYVHFMNVATGAKQGGGWDESYSPIGSALLTAGAQFAKRHFAGNDAIASLADQITASIDFNAAIHPSLDGRIYLDMTKAGGGAGGTVRPWNEYMLVESLALRQPNNDRAVAVKHLWLNPDNLPVKYFSGTPTLTDNPGAFAPAFWVQQSQFFNSDFRADARFQEFLASQQQADSDYAEFFLADPFRYGLTAGVTPDGYHADRIFDHPSTVLTPAAVSAWGDMDTLLQWYQQQDPTSDARYRYGLARESLDDESWVPYDAGLVDHLFLLFGIVESIDPGFFADRLFDPLQPGDYNLDGTVDAADYTLWRDTLGSTTNLSADGDLDGQVGPGDYQVWRASFGAPHAAFGADAAPAPGALALACFGGLAVALSARGVRHKTLFFAPSED</sequence>
<accession>A0A5C5VFG3</accession>
<dbReference type="EMBL" id="SIHJ01000001">
    <property type="protein sequence ID" value="TWT37394.1"/>
    <property type="molecule type" value="Genomic_DNA"/>
</dbReference>
<proteinExistence type="predicted"/>
<comment type="caution">
    <text evidence="1">The sequence shown here is derived from an EMBL/GenBank/DDBJ whole genome shotgun (WGS) entry which is preliminary data.</text>
</comment>
<dbReference type="Gene3D" id="1.50.10.140">
    <property type="match status" value="1"/>
</dbReference>
<name>A0A5C5VFG3_9BACT</name>
<organism evidence="1 2">
    <name type="scientific">Posidoniimonas corsicana</name>
    <dbReference type="NCBI Taxonomy" id="1938618"/>
    <lineage>
        <taxon>Bacteria</taxon>
        <taxon>Pseudomonadati</taxon>
        <taxon>Planctomycetota</taxon>
        <taxon>Planctomycetia</taxon>
        <taxon>Pirellulales</taxon>
        <taxon>Lacipirellulaceae</taxon>
        <taxon>Posidoniimonas</taxon>
    </lineage>
</organism>
<dbReference type="OrthoDB" id="5937621at2"/>
<gene>
    <name evidence="1" type="ORF">KOR34_23440</name>
</gene>
<evidence type="ECO:0000313" key="2">
    <source>
        <dbReference type="Proteomes" id="UP000316714"/>
    </source>
</evidence>
<evidence type="ECO:0000313" key="1">
    <source>
        <dbReference type="EMBL" id="TWT37394.1"/>
    </source>
</evidence>